<feature type="non-terminal residue" evidence="2">
    <location>
        <position position="1"/>
    </location>
</feature>
<dbReference type="PANTHER" id="PTHR33678:SF1">
    <property type="entry name" value="BLL1576 PROTEIN"/>
    <property type="match status" value="1"/>
</dbReference>
<accession>A0A101HHL0</accession>
<evidence type="ECO:0000313" key="3">
    <source>
        <dbReference type="Proteomes" id="UP000053860"/>
    </source>
</evidence>
<dbReference type="PATRIC" id="fig|294710.3.peg.1430"/>
<organism evidence="2 3">
    <name type="scientific">Proteiniphilum acetatigenes</name>
    <dbReference type="NCBI Taxonomy" id="294710"/>
    <lineage>
        <taxon>Bacteria</taxon>
        <taxon>Pseudomonadati</taxon>
        <taxon>Bacteroidota</taxon>
        <taxon>Bacteroidia</taxon>
        <taxon>Bacteroidales</taxon>
        <taxon>Dysgonomonadaceae</taxon>
        <taxon>Proteiniphilum</taxon>
    </lineage>
</organism>
<evidence type="ECO:0000259" key="1">
    <source>
        <dbReference type="Pfam" id="PF03050"/>
    </source>
</evidence>
<comment type="caution">
    <text evidence="2">The sequence shown here is derived from an EMBL/GenBank/DDBJ whole genome shotgun (WGS) entry which is preliminary data.</text>
</comment>
<feature type="domain" description="Transposase IS66 central" evidence="1">
    <location>
        <begin position="2"/>
        <end position="36"/>
    </location>
</feature>
<sequence>LANPAVPPTNNDSEKALRPAKTKLKVSGCFRSEEGAGNYATVASVIQTAIKNGQNPFEVLQVIATLSQA</sequence>
<dbReference type="InterPro" id="IPR052344">
    <property type="entry name" value="Transposase-related"/>
</dbReference>
<proteinExistence type="predicted"/>
<dbReference type="EMBL" id="LGGN01000201">
    <property type="protein sequence ID" value="KUK76798.1"/>
    <property type="molecule type" value="Genomic_DNA"/>
</dbReference>
<name>A0A101HHL0_9BACT</name>
<evidence type="ECO:0000313" key="2">
    <source>
        <dbReference type="EMBL" id="KUK76798.1"/>
    </source>
</evidence>
<reference evidence="3" key="1">
    <citation type="journal article" date="2015" name="MBio">
        <title>Genome-Resolved Metagenomic Analysis Reveals Roles for Candidate Phyla and Other Microbial Community Members in Biogeochemical Transformations in Oil Reservoirs.</title>
        <authorList>
            <person name="Hu P."/>
            <person name="Tom L."/>
            <person name="Singh A."/>
            <person name="Thomas B.C."/>
            <person name="Baker B.J."/>
            <person name="Piceno Y.M."/>
            <person name="Andersen G.L."/>
            <person name="Banfield J.F."/>
        </authorList>
    </citation>
    <scope>NUCLEOTIDE SEQUENCE [LARGE SCALE GENOMIC DNA]</scope>
</reference>
<dbReference type="AlphaFoldDB" id="A0A101HHL0"/>
<dbReference type="InterPro" id="IPR004291">
    <property type="entry name" value="Transposase_IS66_central"/>
</dbReference>
<dbReference type="PANTHER" id="PTHR33678">
    <property type="entry name" value="BLL1576 PROTEIN"/>
    <property type="match status" value="1"/>
</dbReference>
<dbReference type="Proteomes" id="UP000053860">
    <property type="component" value="Unassembled WGS sequence"/>
</dbReference>
<protein>
    <submittedName>
        <fullName evidence="2">Transposase</fullName>
    </submittedName>
</protein>
<dbReference type="Pfam" id="PF03050">
    <property type="entry name" value="DDE_Tnp_IS66"/>
    <property type="match status" value="1"/>
</dbReference>
<gene>
    <name evidence="2" type="ORF">XD92_1056</name>
</gene>